<dbReference type="InterPro" id="IPR050239">
    <property type="entry name" value="Sigma-70_RNA_pol_init_factors"/>
</dbReference>
<dbReference type="GO" id="GO:0016987">
    <property type="term" value="F:sigma factor activity"/>
    <property type="evidence" value="ECO:0007669"/>
    <property type="project" value="UniProtKB-KW"/>
</dbReference>
<dbReference type="CDD" id="cd06171">
    <property type="entry name" value="Sigma70_r4"/>
    <property type="match status" value="1"/>
</dbReference>
<evidence type="ECO:0000256" key="2">
    <source>
        <dbReference type="ARBA" id="ARBA00023082"/>
    </source>
</evidence>
<sequence length="299" mass="34662">MSIETGRETNEQLVQKIKAGEDVTENMTRLWQQNRNLIYLIVRKYAKTETDIDDLMQEGYLGMCNAVDHYDLSAGVPFHSYASLWIRQGVRRYSQDNRHIHIPFNLQERILKYQRFLNDYRVYFGKSPTDEQTCYYLEISQETLERLKIAAEACKAGSMDKEMEGTDGLTFGDTIADPEDEYESVLDNLEREKLKSVLWTLVDDLPGKSPEVVRMRYQQELTLDKIGETVGVTREAARQWLRKGLTELRKPSRSNLLREFCRDGEIYSRGVVGGGVGTFNRNWTSSTERTALDMIGHRF</sequence>
<dbReference type="GO" id="GO:0006352">
    <property type="term" value="P:DNA-templated transcription initiation"/>
    <property type="evidence" value="ECO:0007669"/>
    <property type="project" value="InterPro"/>
</dbReference>
<dbReference type="InterPro" id="IPR007630">
    <property type="entry name" value="RNA_pol_sigma70_r4"/>
</dbReference>
<dbReference type="NCBIfam" id="TIGR02937">
    <property type="entry name" value="sigma70-ECF"/>
    <property type="match status" value="1"/>
</dbReference>
<evidence type="ECO:0000256" key="4">
    <source>
        <dbReference type="ARBA" id="ARBA00023163"/>
    </source>
</evidence>
<dbReference type="InterPro" id="IPR014284">
    <property type="entry name" value="RNA_pol_sigma-70_dom"/>
</dbReference>
<organism evidence="7 8">
    <name type="scientific">Blautia obeum</name>
    <dbReference type="NCBI Taxonomy" id="40520"/>
    <lineage>
        <taxon>Bacteria</taxon>
        <taxon>Bacillati</taxon>
        <taxon>Bacillota</taxon>
        <taxon>Clostridia</taxon>
        <taxon>Lachnospirales</taxon>
        <taxon>Lachnospiraceae</taxon>
        <taxon>Blautia</taxon>
    </lineage>
</organism>
<reference evidence="7 8" key="1">
    <citation type="submission" date="2015-09" db="EMBL/GenBank/DDBJ databases">
        <authorList>
            <consortium name="Pathogen Informatics"/>
        </authorList>
    </citation>
    <scope>NUCLEOTIDE SEQUENCE [LARGE SCALE GENOMIC DNA]</scope>
    <source>
        <strain evidence="7 8">2789STDY5608838</strain>
    </source>
</reference>
<dbReference type="InterPro" id="IPR000943">
    <property type="entry name" value="RNA_pol_sigma70"/>
</dbReference>
<evidence type="ECO:0000313" key="7">
    <source>
        <dbReference type="EMBL" id="CUO10553.1"/>
    </source>
</evidence>
<keyword evidence="1" id="KW-0805">Transcription regulation</keyword>
<keyword evidence="3" id="KW-0238">DNA-binding</keyword>
<dbReference type="PRINTS" id="PR00046">
    <property type="entry name" value="SIGMA70FCT"/>
</dbReference>
<proteinExistence type="predicted"/>
<dbReference type="EMBL" id="CYZA01000010">
    <property type="protein sequence ID" value="CUO10553.1"/>
    <property type="molecule type" value="Genomic_DNA"/>
</dbReference>
<dbReference type="Pfam" id="PF04542">
    <property type="entry name" value="Sigma70_r2"/>
    <property type="match status" value="1"/>
</dbReference>
<name>A0A174CBW8_9FIRM</name>
<dbReference type="Gene3D" id="1.20.120.1810">
    <property type="match status" value="1"/>
</dbReference>
<evidence type="ECO:0000313" key="8">
    <source>
        <dbReference type="Proteomes" id="UP000095447"/>
    </source>
</evidence>
<dbReference type="GO" id="GO:0003677">
    <property type="term" value="F:DNA binding"/>
    <property type="evidence" value="ECO:0007669"/>
    <property type="project" value="UniProtKB-KW"/>
</dbReference>
<dbReference type="Pfam" id="PF04545">
    <property type="entry name" value="Sigma70_r4"/>
    <property type="match status" value="1"/>
</dbReference>
<protein>
    <submittedName>
        <fullName evidence="7">RNA polymerase sigma factor rpoD</fullName>
    </submittedName>
</protein>
<keyword evidence="4" id="KW-0804">Transcription</keyword>
<feature type="domain" description="RNA polymerase sigma-70 region 2" evidence="5">
    <location>
        <begin position="30"/>
        <end position="98"/>
    </location>
</feature>
<gene>
    <name evidence="7" type="primary">rpoD</name>
    <name evidence="7" type="ORF">ERS852395_02093</name>
</gene>
<dbReference type="PANTHER" id="PTHR30603:SF47">
    <property type="entry name" value="RNA POLYMERASE SIGMA FACTOR SIGD, CHLOROPLASTIC"/>
    <property type="match status" value="1"/>
</dbReference>
<dbReference type="SUPFAM" id="SSF88946">
    <property type="entry name" value="Sigma2 domain of RNA polymerase sigma factors"/>
    <property type="match status" value="1"/>
</dbReference>
<dbReference type="Proteomes" id="UP000095447">
    <property type="component" value="Unassembled WGS sequence"/>
</dbReference>
<dbReference type="InterPro" id="IPR013325">
    <property type="entry name" value="RNA_pol_sigma_r2"/>
</dbReference>
<keyword evidence="2" id="KW-0731">Sigma factor</keyword>
<evidence type="ECO:0000259" key="6">
    <source>
        <dbReference type="Pfam" id="PF04545"/>
    </source>
</evidence>
<dbReference type="InterPro" id="IPR013324">
    <property type="entry name" value="RNA_pol_sigma_r3/r4-like"/>
</dbReference>
<dbReference type="InterPro" id="IPR007627">
    <property type="entry name" value="RNA_pol_sigma70_r2"/>
</dbReference>
<accession>A0A174CBW8</accession>
<feature type="domain" description="RNA polymerase sigma-70 region 4" evidence="6">
    <location>
        <begin position="203"/>
        <end position="250"/>
    </location>
</feature>
<dbReference type="RefSeq" id="WP_055053580.1">
    <property type="nucleotide sequence ID" value="NZ_CYZA01000010.1"/>
</dbReference>
<evidence type="ECO:0000256" key="3">
    <source>
        <dbReference type="ARBA" id="ARBA00023125"/>
    </source>
</evidence>
<dbReference type="PANTHER" id="PTHR30603">
    <property type="entry name" value="RNA POLYMERASE SIGMA FACTOR RPO"/>
    <property type="match status" value="1"/>
</dbReference>
<evidence type="ECO:0000259" key="5">
    <source>
        <dbReference type="Pfam" id="PF04542"/>
    </source>
</evidence>
<evidence type="ECO:0000256" key="1">
    <source>
        <dbReference type="ARBA" id="ARBA00023015"/>
    </source>
</evidence>
<dbReference type="SUPFAM" id="SSF88659">
    <property type="entry name" value="Sigma3 and sigma4 domains of RNA polymerase sigma factors"/>
    <property type="match status" value="2"/>
</dbReference>
<dbReference type="Gene3D" id="1.20.140.160">
    <property type="match status" value="1"/>
</dbReference>
<dbReference type="AlphaFoldDB" id="A0A174CBW8"/>